<dbReference type="EMBL" id="OC000574">
    <property type="protein sequence ID" value="CAD7257719.1"/>
    <property type="molecule type" value="Genomic_DNA"/>
</dbReference>
<reference evidence="7" key="1">
    <citation type="submission" date="2020-11" db="EMBL/GenBank/DDBJ databases">
        <authorList>
            <person name="Tran Van P."/>
        </authorList>
    </citation>
    <scope>NUCLEOTIDE SEQUENCE</scope>
</reference>
<accession>A0A7R9AP26</accession>
<proteinExistence type="inferred from homology"/>
<evidence type="ECO:0000256" key="3">
    <source>
        <dbReference type="ARBA" id="ARBA00023054"/>
    </source>
</evidence>
<name>A0A7R9AP26_TIMSH</name>
<feature type="compositionally biased region" description="Low complexity" evidence="6">
    <location>
        <begin position="904"/>
        <end position="918"/>
    </location>
</feature>
<dbReference type="SUPFAM" id="SSF54637">
    <property type="entry name" value="Thioesterase/thiol ester dehydrase-isomerase"/>
    <property type="match status" value="1"/>
</dbReference>
<dbReference type="PANTHER" id="PTHR18962">
    <property type="entry name" value="COILED-COIL DOMAIN-CONTAINING PROTEIN 39"/>
    <property type="match status" value="1"/>
</dbReference>
<protein>
    <recommendedName>
        <fullName evidence="2">Coiled-coil domain-containing protein 39</fullName>
    </recommendedName>
</protein>
<dbReference type="GO" id="GO:0005576">
    <property type="term" value="C:extracellular region"/>
    <property type="evidence" value="ECO:0007669"/>
    <property type="project" value="GOC"/>
</dbReference>
<dbReference type="GO" id="GO:0060285">
    <property type="term" value="P:cilium-dependent cell motility"/>
    <property type="evidence" value="ECO:0007669"/>
    <property type="project" value="TreeGrafter"/>
</dbReference>
<keyword evidence="3 5" id="KW-0175">Coiled coil</keyword>
<feature type="compositionally biased region" description="Polar residues" evidence="6">
    <location>
        <begin position="877"/>
        <end position="886"/>
    </location>
</feature>
<evidence type="ECO:0000256" key="2">
    <source>
        <dbReference type="ARBA" id="ARBA00016725"/>
    </source>
</evidence>
<dbReference type="InterPro" id="IPR029069">
    <property type="entry name" value="HotDog_dom_sf"/>
</dbReference>
<evidence type="ECO:0000256" key="4">
    <source>
        <dbReference type="ARBA" id="ARBA00045182"/>
    </source>
</evidence>
<comment type="similarity">
    <text evidence="1">Belongs to the CCDC39 family.</text>
</comment>
<evidence type="ECO:0000313" key="7">
    <source>
        <dbReference type="EMBL" id="CAD7257719.1"/>
    </source>
</evidence>
<evidence type="ECO:0000256" key="6">
    <source>
        <dbReference type="SAM" id="MobiDB-lite"/>
    </source>
</evidence>
<gene>
    <name evidence="7" type="ORF">TSIB3V08_LOCUS1976</name>
</gene>
<evidence type="ECO:0000256" key="5">
    <source>
        <dbReference type="SAM" id="Coils"/>
    </source>
</evidence>
<evidence type="ECO:0000256" key="1">
    <source>
        <dbReference type="ARBA" id="ARBA00005805"/>
    </source>
</evidence>
<feature type="coiled-coil region" evidence="5">
    <location>
        <begin position="645"/>
        <end position="672"/>
    </location>
</feature>
<dbReference type="Pfam" id="PF24161">
    <property type="entry name" value="CCDC39"/>
    <property type="match status" value="1"/>
</dbReference>
<dbReference type="InterPro" id="IPR033290">
    <property type="entry name" value="CCDC39"/>
</dbReference>
<feature type="region of interest" description="Disordered" evidence="6">
    <location>
        <begin position="877"/>
        <end position="925"/>
    </location>
</feature>
<sequence length="1329" mass="152384">MASACKCAIPTSDWAAAVEGAAKRKINYTARLEEITDRVNALTKHMKNVIQEHQQNQSLLTAHFSQVQTEDHLLRLSQSEEDHLRQDLCRINKAFAHLGERHNSLQNDIFKHTEKLEQLKVNVKWDKNALLAWEEEMARGEEDNYVIVRAFQEDDSRAKELELKRERLQQEVMSRKQLLERVVREVCMLEQVLDRTGKLFRKVHQERQDMIAQWEGSVRVLHQRDSDIHNTMKEINIIRTNLRAREEDLREQKQFYDNEVNNNKEMDLQIAQVSHTAAKLRDELARLKAMVTELNNELKVVQRTMCTLGNQLSSQRAKNKQINETILSKKERVELLINQNNILKDRLTMVDSESASATDRVRQLEEMLQVEEKTVHLLDMDIDRLHESLFRAQQVLFNLRKEEEVQLIKIKGCELAKNQIHSHATNLDKEVNRQKEIIYNLDYSAQRIESRIAHLSGNLNMDEKEAHLKKIAELEEDMERRMSSGLASDTEELARLKNKRQDQMLLMNGGEKQLKVSQCQSQDRQVEENLLKLRVNQASAAISKEGDKVYTLERHRLEMEAAMKERQVEIATLRDVMLIKKRGLCEERSKLIAEITERNLKVSQIQNRYENTMSSLGEGEDGEPLSITHLMLKSAQEKYMLQEEGDALDSKIRRAEKEIKAMENTLVVVNATNDTYKKSLAIVDEDSPEYQEKAELESQYYAAIEKLRYLRTQLSEINNDVKGMEESQSEMVRTDEELLAELHKKEQEQEDLRAGTRDQQMKIQRADKQLRRLVRELKGSGASKVLTVEEPDAPVSPTAAQEYARTNLLMTGRPLLMLHCLPVSCFAAQKDIETRELQDQNQTALQHLALMMTLHIETGPVIKLYLSGKGLNIPQRSTYMSTTPCSSHREDRQSLTAAPPPSQPSSSQFSDRSSVRSQTSTVASPSIVTLDPNQLQVKSNLIQLMGVHRGYKPLQGTRAHLLDLLPESRDELPERCMQDSFTSAIIPLSTDQSLQDKYVTFLGSIRIGRLLEDMDMFAVWVAHQHISNPKMKPGDVTPYVIVTVLVDQISFTDLVAKELGRLNLEEVNPHLCGGRVENHHVKTTPSPPDRDSNLDLHVLGNLAQHETGALANYTTESDADIRLSGHVSWVGRSSIEVVVWLEQNLHGHWQKLTRALFLMAARNSTNTAAAIVNKLVPKGDKEIEILAGGEDRKRKRQQEKTTSLLRSLPDATEQRVIHDLFLKTVDMDSIAFDRRNLSPNSTWMSDAKLSNIIFSHPEVAFTQQNYMQIVVFAEVFDASSGHPTTTNVFHYTYKVPEVVPDIIPNSYNEAMRYLEGRRHFIEVFELDTQ</sequence>
<comment type="function">
    <text evidence="4">Required for assembly of dynein regulatory complex (DRC) and inner dynein arm (IDA) complexes, which are responsible for ciliary beat regulation, thereby playing a central role in motility in cilia and flagella. Probably acts together with CCDC40 to form a molecular ruler that determines the 96 nanometer (nm) repeat length and arrangements of components in cilia and flagella. Not required for outer dynein arm complexes assembly.</text>
</comment>
<dbReference type="GO" id="GO:0060287">
    <property type="term" value="P:epithelial cilium movement involved in determination of left/right asymmetry"/>
    <property type="evidence" value="ECO:0007669"/>
    <property type="project" value="TreeGrafter"/>
</dbReference>
<dbReference type="Gene3D" id="3.10.129.10">
    <property type="entry name" value="Hotdog Thioesterase"/>
    <property type="match status" value="2"/>
</dbReference>
<dbReference type="GO" id="GO:0005930">
    <property type="term" value="C:axoneme"/>
    <property type="evidence" value="ECO:0007669"/>
    <property type="project" value="InterPro"/>
</dbReference>
<feature type="coiled-coil region" evidence="5">
    <location>
        <begin position="151"/>
        <end position="185"/>
    </location>
</feature>
<dbReference type="PANTHER" id="PTHR18962:SF0">
    <property type="entry name" value="COILED-COIL DOMAIN-CONTAINING PROTEIN 39"/>
    <property type="match status" value="1"/>
</dbReference>
<feature type="coiled-coil region" evidence="5">
    <location>
        <begin position="232"/>
        <end position="304"/>
    </location>
</feature>
<dbReference type="GO" id="GO:0036159">
    <property type="term" value="P:inner dynein arm assembly"/>
    <property type="evidence" value="ECO:0007669"/>
    <property type="project" value="InterPro"/>
</dbReference>
<organism evidence="7">
    <name type="scientific">Timema shepardi</name>
    <name type="common">Walking stick</name>
    <dbReference type="NCBI Taxonomy" id="629360"/>
    <lineage>
        <taxon>Eukaryota</taxon>
        <taxon>Metazoa</taxon>
        <taxon>Ecdysozoa</taxon>
        <taxon>Arthropoda</taxon>
        <taxon>Hexapoda</taxon>
        <taxon>Insecta</taxon>
        <taxon>Pterygota</taxon>
        <taxon>Neoptera</taxon>
        <taxon>Polyneoptera</taxon>
        <taxon>Phasmatodea</taxon>
        <taxon>Timematodea</taxon>
        <taxon>Timematoidea</taxon>
        <taxon>Timematidae</taxon>
        <taxon>Timema</taxon>
    </lineage>
</organism>